<evidence type="ECO:0000313" key="3">
    <source>
        <dbReference type="Proteomes" id="UP001195769"/>
    </source>
</evidence>
<dbReference type="InterPro" id="IPR054722">
    <property type="entry name" value="PolX-like_BBD"/>
</dbReference>
<gene>
    <name evidence="2" type="ORF">F5891DRAFT_899804</name>
</gene>
<proteinExistence type="predicted"/>
<comment type="caution">
    <text evidence="2">The sequence shown here is derived from an EMBL/GenBank/DDBJ whole genome shotgun (WGS) entry which is preliminary data.</text>
</comment>
<dbReference type="Pfam" id="PF22936">
    <property type="entry name" value="Pol_BBD"/>
    <property type="match status" value="1"/>
</dbReference>
<feature type="non-terminal residue" evidence="2">
    <location>
        <position position="1"/>
    </location>
</feature>
<reference evidence="2" key="1">
    <citation type="journal article" date="2020" name="New Phytol.">
        <title>Comparative genomics reveals dynamic genome evolution in host specialist ectomycorrhizal fungi.</title>
        <authorList>
            <person name="Lofgren L.A."/>
            <person name="Nguyen N.H."/>
            <person name="Vilgalys R."/>
            <person name="Ruytinx J."/>
            <person name="Liao H.L."/>
            <person name="Branco S."/>
            <person name="Kuo A."/>
            <person name="LaButti K."/>
            <person name="Lipzen A."/>
            <person name="Andreopoulos W."/>
            <person name="Pangilinan J."/>
            <person name="Riley R."/>
            <person name="Hundley H."/>
            <person name="Na H."/>
            <person name="Barry K."/>
            <person name="Grigoriev I.V."/>
            <person name="Stajich J.E."/>
            <person name="Kennedy P.G."/>
        </authorList>
    </citation>
    <scope>NUCLEOTIDE SEQUENCE</scope>
    <source>
        <strain evidence="2">FC203</strain>
    </source>
</reference>
<protein>
    <recommendedName>
        <fullName evidence="1">Retrovirus-related Pol polyprotein from transposon TNT 1-94-like beta-barrel domain-containing protein</fullName>
    </recommendedName>
</protein>
<organism evidence="2 3">
    <name type="scientific">Suillus fuscotomentosus</name>
    <dbReference type="NCBI Taxonomy" id="1912939"/>
    <lineage>
        <taxon>Eukaryota</taxon>
        <taxon>Fungi</taxon>
        <taxon>Dikarya</taxon>
        <taxon>Basidiomycota</taxon>
        <taxon>Agaricomycotina</taxon>
        <taxon>Agaricomycetes</taxon>
        <taxon>Agaricomycetidae</taxon>
        <taxon>Boletales</taxon>
        <taxon>Suillineae</taxon>
        <taxon>Suillaceae</taxon>
        <taxon>Suillus</taxon>
    </lineage>
</organism>
<feature type="non-terminal residue" evidence="2">
    <location>
        <position position="96"/>
    </location>
</feature>
<evidence type="ECO:0000313" key="2">
    <source>
        <dbReference type="EMBL" id="KAG1893042.1"/>
    </source>
</evidence>
<dbReference type="Proteomes" id="UP001195769">
    <property type="component" value="Unassembled WGS sequence"/>
</dbReference>
<dbReference type="AlphaFoldDB" id="A0AAD4DSG2"/>
<evidence type="ECO:0000259" key="1">
    <source>
        <dbReference type="Pfam" id="PF22936"/>
    </source>
</evidence>
<keyword evidence="3" id="KW-1185">Reference proteome</keyword>
<feature type="domain" description="Retrovirus-related Pol polyprotein from transposon TNT 1-94-like beta-barrel" evidence="1">
    <location>
        <begin position="4"/>
        <end position="58"/>
    </location>
</feature>
<accession>A0AAD4DSG2</accession>
<sequence length="96" mass="10958">RPIAIHLSDDSKINAIGLGSIQCVQHLNGERHHLIINDVLYAPDLAVTLLSVRRLAHRNRIMFDRPLCQICDRKSNQVIVEGVKRNNLYHLISEPM</sequence>
<dbReference type="RefSeq" id="XP_041218618.1">
    <property type="nucleotide sequence ID" value="XM_041373441.1"/>
</dbReference>
<dbReference type="EMBL" id="JABBWK010000110">
    <property type="protein sequence ID" value="KAG1893042.1"/>
    <property type="molecule type" value="Genomic_DNA"/>
</dbReference>
<dbReference type="GeneID" id="64667739"/>
<name>A0AAD4DSG2_9AGAM</name>